<protein>
    <submittedName>
        <fullName evidence="1">Uncharacterized protein</fullName>
    </submittedName>
</protein>
<name>A0A377NFP6_9GAMM</name>
<accession>A0A377NFP6</accession>
<dbReference type="EMBL" id="UGGO01000001">
    <property type="protein sequence ID" value="STQ45604.1"/>
    <property type="molecule type" value="Genomic_DNA"/>
</dbReference>
<evidence type="ECO:0000313" key="1">
    <source>
        <dbReference type="EMBL" id="STQ45604.1"/>
    </source>
</evidence>
<gene>
    <name evidence="1" type="ORF">NCTC12157_03341</name>
</gene>
<organism evidence="1 2">
    <name type="scientific">Ewingella americana</name>
    <dbReference type="NCBI Taxonomy" id="41202"/>
    <lineage>
        <taxon>Bacteria</taxon>
        <taxon>Pseudomonadati</taxon>
        <taxon>Pseudomonadota</taxon>
        <taxon>Gammaproteobacteria</taxon>
        <taxon>Enterobacterales</taxon>
        <taxon>Yersiniaceae</taxon>
        <taxon>Ewingella</taxon>
    </lineage>
</organism>
<reference evidence="1 2" key="1">
    <citation type="submission" date="2018-06" db="EMBL/GenBank/DDBJ databases">
        <authorList>
            <consortium name="Pathogen Informatics"/>
            <person name="Doyle S."/>
        </authorList>
    </citation>
    <scope>NUCLEOTIDE SEQUENCE [LARGE SCALE GENOMIC DNA]</scope>
    <source>
        <strain evidence="1 2">NCTC12157</strain>
    </source>
</reference>
<proteinExistence type="predicted"/>
<dbReference type="AlphaFoldDB" id="A0A377NFP6"/>
<sequence length="101" mass="11991">MKRLEVNASKSRSEVTPREWFETYGSKPELREPPKRRHFATSTVAAETRPFQPCEASIFQQQKRRVPREARLRLPWSVWADAHGFEFEFEDLKTQRLLLTS</sequence>
<dbReference type="Proteomes" id="UP000254304">
    <property type="component" value="Unassembled WGS sequence"/>
</dbReference>
<evidence type="ECO:0000313" key="2">
    <source>
        <dbReference type="Proteomes" id="UP000254304"/>
    </source>
</evidence>